<evidence type="ECO:0000313" key="1">
    <source>
        <dbReference type="EMBL" id="KAK3103921.1"/>
    </source>
</evidence>
<sequence length="386" mass="44729">MYSLKHTVLMFPRRTRPRYAATVTLLRCHADPTAILIEGVPTATVRACMSKTNAMVRCPLRSHVVHCDDTTFLRRCLRFEGAPTAFIIFPQERKWLISQGEDPNFEGIPASILNRYLCLFYQSKNMDQYPLLAFFAVELTRYLTGPPFYRDIDVVNNPEFETSNRVLNPSEGQGEILPSHTKMRSVEYPTCIKFDHLRELYASDCLSGYDQFSLQNKVWMDVNLYFGGFTRQHLRDMKKTSFLLENDPEEGRRYYRIVDPKLNASSSTRMYEQPGHASCPVSTMERYLMYLNPDSDVFFQQPCSTDEIKSKRSWYSLTPIGKNMHSHRLSAICKNIGIYGQLRNTSMRHLSRQIHSRYPDFTPRYSDKLFGIVSGTEGDPFNGIYI</sequence>
<evidence type="ECO:0000313" key="2">
    <source>
        <dbReference type="Proteomes" id="UP001186944"/>
    </source>
</evidence>
<dbReference type="InterPro" id="IPR052787">
    <property type="entry name" value="MAVS"/>
</dbReference>
<reference evidence="1" key="1">
    <citation type="submission" date="2019-08" db="EMBL/GenBank/DDBJ databases">
        <title>The improved chromosome-level genome for the pearl oyster Pinctada fucata martensii using PacBio sequencing and Hi-C.</title>
        <authorList>
            <person name="Zheng Z."/>
        </authorList>
    </citation>
    <scope>NUCLEOTIDE SEQUENCE</scope>
    <source>
        <strain evidence="1">ZZ-2019</strain>
        <tissue evidence="1">Adductor muscle</tissue>
    </source>
</reference>
<keyword evidence="2" id="KW-1185">Reference proteome</keyword>
<dbReference type="PANTHER" id="PTHR21446:SF6">
    <property type="entry name" value="MITOCHONDRIAL ANTIVIRAL-SIGNALING PROTEIN"/>
    <property type="match status" value="1"/>
</dbReference>
<gene>
    <name evidence="1" type="ORF">FSP39_022913</name>
</gene>
<protein>
    <submittedName>
        <fullName evidence="1">Uncharacterized protein</fullName>
    </submittedName>
</protein>
<name>A0AA89C2Z9_PINIB</name>
<comment type="caution">
    <text evidence="1">The sequence shown here is derived from an EMBL/GenBank/DDBJ whole genome shotgun (WGS) entry which is preliminary data.</text>
</comment>
<dbReference type="PANTHER" id="PTHR21446">
    <property type="entry name" value="DUF3504 DOMAIN-CONTAINING PROTEIN"/>
    <property type="match status" value="1"/>
</dbReference>
<dbReference type="Proteomes" id="UP001186944">
    <property type="component" value="Unassembled WGS sequence"/>
</dbReference>
<dbReference type="AlphaFoldDB" id="A0AA89C2Z9"/>
<dbReference type="EMBL" id="VSWD01000005">
    <property type="protein sequence ID" value="KAK3103921.1"/>
    <property type="molecule type" value="Genomic_DNA"/>
</dbReference>
<accession>A0AA89C2Z9</accession>
<proteinExistence type="predicted"/>
<organism evidence="1 2">
    <name type="scientific">Pinctada imbricata</name>
    <name type="common">Atlantic pearl-oyster</name>
    <name type="synonym">Pinctada martensii</name>
    <dbReference type="NCBI Taxonomy" id="66713"/>
    <lineage>
        <taxon>Eukaryota</taxon>
        <taxon>Metazoa</taxon>
        <taxon>Spiralia</taxon>
        <taxon>Lophotrochozoa</taxon>
        <taxon>Mollusca</taxon>
        <taxon>Bivalvia</taxon>
        <taxon>Autobranchia</taxon>
        <taxon>Pteriomorphia</taxon>
        <taxon>Pterioida</taxon>
        <taxon>Pterioidea</taxon>
        <taxon>Pteriidae</taxon>
        <taxon>Pinctada</taxon>
    </lineage>
</organism>